<evidence type="ECO:0000313" key="3">
    <source>
        <dbReference type="EMBL" id="GLI33987.1"/>
    </source>
</evidence>
<proteinExistence type="inferred from homology"/>
<dbReference type="InterPro" id="IPR023801">
    <property type="entry name" value="His_deacetylse_dom"/>
</dbReference>
<reference evidence="3" key="1">
    <citation type="submission" date="2022-12" db="EMBL/GenBank/DDBJ databases">
        <title>Reference genome sequencing for broad-spectrum identification of bacterial and archaeal isolates by mass spectrometry.</title>
        <authorList>
            <person name="Sekiguchi Y."/>
            <person name="Tourlousse D.M."/>
        </authorList>
    </citation>
    <scope>NUCLEOTIDE SEQUENCE</scope>
    <source>
        <strain evidence="3">ASRB1</strain>
    </source>
</reference>
<evidence type="ECO:0000313" key="4">
    <source>
        <dbReference type="Proteomes" id="UP001144372"/>
    </source>
</evidence>
<dbReference type="EMBL" id="BSDR01000001">
    <property type="protein sequence ID" value="GLI33987.1"/>
    <property type="molecule type" value="Genomic_DNA"/>
</dbReference>
<dbReference type="PRINTS" id="PR01270">
    <property type="entry name" value="HDASUPER"/>
</dbReference>
<dbReference type="Proteomes" id="UP001144372">
    <property type="component" value="Unassembled WGS sequence"/>
</dbReference>
<dbReference type="PANTHER" id="PTHR10625">
    <property type="entry name" value="HISTONE DEACETYLASE HDAC1-RELATED"/>
    <property type="match status" value="1"/>
</dbReference>
<dbReference type="InterPro" id="IPR037138">
    <property type="entry name" value="His_deacetylse_dom_sf"/>
</dbReference>
<dbReference type="PANTHER" id="PTHR10625:SF10">
    <property type="entry name" value="HISTONE DEACETYLASE HDAC1"/>
    <property type="match status" value="1"/>
</dbReference>
<gene>
    <name evidence="3" type="ORF">DAMNIGENAA_14200</name>
</gene>
<keyword evidence="4" id="KW-1185">Reference proteome</keyword>
<sequence length="248" mass="27313">MQVITHQDFLEEYTMDPAAAPGRIECILKAVEGEVVFEEAFPAGYDDILAVHTKGHVQSVERRRLYNIAALAAGGAVQAAEKGLSEPCFALVRPPGHHASADSSWGFCYFNNMAIALEHLKRNGLIKTAHILDFDMHYGDGTVSILEHKGYVTIHNPDSDDRLIYLDEVARKLASVEVDIIGVSAGFDNHVEDWGRVLLTEDYRTMGRMVLERCRKLGAGCFAVLEGGYNHEVLGQNVLAFLKGLKGD</sequence>
<dbReference type="Gene3D" id="3.40.800.20">
    <property type="entry name" value="Histone deacetylase domain"/>
    <property type="match status" value="2"/>
</dbReference>
<dbReference type="GO" id="GO:0040029">
    <property type="term" value="P:epigenetic regulation of gene expression"/>
    <property type="evidence" value="ECO:0007669"/>
    <property type="project" value="TreeGrafter"/>
</dbReference>
<evidence type="ECO:0000259" key="2">
    <source>
        <dbReference type="Pfam" id="PF00850"/>
    </source>
</evidence>
<evidence type="ECO:0000256" key="1">
    <source>
        <dbReference type="ARBA" id="ARBA00005947"/>
    </source>
</evidence>
<organism evidence="3 4">
    <name type="scientific">Desulforhabdus amnigena</name>
    <dbReference type="NCBI Taxonomy" id="40218"/>
    <lineage>
        <taxon>Bacteria</taxon>
        <taxon>Pseudomonadati</taxon>
        <taxon>Thermodesulfobacteriota</taxon>
        <taxon>Syntrophobacteria</taxon>
        <taxon>Syntrophobacterales</taxon>
        <taxon>Syntrophobacteraceae</taxon>
        <taxon>Desulforhabdus</taxon>
    </lineage>
</organism>
<comment type="caution">
    <text evidence="3">The sequence shown here is derived from an EMBL/GenBank/DDBJ whole genome shotgun (WGS) entry which is preliminary data.</text>
</comment>
<dbReference type="AlphaFoldDB" id="A0A9W6D4G2"/>
<dbReference type="Pfam" id="PF00850">
    <property type="entry name" value="Hist_deacetyl"/>
    <property type="match status" value="2"/>
</dbReference>
<feature type="domain" description="Histone deacetylase" evidence="2">
    <location>
        <begin position="169"/>
        <end position="244"/>
    </location>
</feature>
<dbReference type="SUPFAM" id="SSF52768">
    <property type="entry name" value="Arginase/deacetylase"/>
    <property type="match status" value="1"/>
</dbReference>
<accession>A0A9W6D4G2</accession>
<dbReference type="InterPro" id="IPR000286">
    <property type="entry name" value="HDACs"/>
</dbReference>
<comment type="similarity">
    <text evidence="1">Belongs to the histone deacetylase family.</text>
</comment>
<dbReference type="GO" id="GO:0004407">
    <property type="term" value="F:histone deacetylase activity"/>
    <property type="evidence" value="ECO:0007669"/>
    <property type="project" value="TreeGrafter"/>
</dbReference>
<protein>
    <recommendedName>
        <fullName evidence="2">Histone deacetylase domain-containing protein</fullName>
    </recommendedName>
</protein>
<dbReference type="InterPro" id="IPR023696">
    <property type="entry name" value="Ureohydrolase_dom_sf"/>
</dbReference>
<feature type="domain" description="Histone deacetylase" evidence="2">
    <location>
        <begin position="62"/>
        <end position="153"/>
    </location>
</feature>
<name>A0A9W6D4G2_9BACT</name>
<dbReference type="RefSeq" id="WP_281793262.1">
    <property type="nucleotide sequence ID" value="NZ_BSDR01000001.1"/>
</dbReference>